<keyword evidence="5 6" id="KW-1015">Disulfide bond</keyword>
<comment type="subcellular location">
    <subcellularLocation>
        <location evidence="1 6">Secreted</location>
    </subcellularLocation>
</comment>
<keyword evidence="3 6" id="KW-0964">Secreted</keyword>
<evidence type="ECO:0000313" key="9">
    <source>
        <dbReference type="Proteomes" id="UP001209570"/>
    </source>
</evidence>
<dbReference type="Proteomes" id="UP001209570">
    <property type="component" value="Unassembled WGS sequence"/>
</dbReference>
<evidence type="ECO:0000256" key="7">
    <source>
        <dbReference type="SAM" id="SignalP"/>
    </source>
</evidence>
<dbReference type="SUPFAM" id="SSF48647">
    <property type="entry name" value="Fungal elicitin"/>
    <property type="match status" value="1"/>
</dbReference>
<reference evidence="8" key="1">
    <citation type="submission" date="2021-12" db="EMBL/GenBank/DDBJ databases">
        <title>Prjna785345.</title>
        <authorList>
            <person name="Rujirawat T."/>
            <person name="Krajaejun T."/>
        </authorList>
    </citation>
    <scope>NUCLEOTIDE SEQUENCE</scope>
    <source>
        <strain evidence="8">Pi057C3</strain>
    </source>
</reference>
<accession>A0AAD5LJG3</accession>
<evidence type="ECO:0000256" key="5">
    <source>
        <dbReference type="ARBA" id="ARBA00023157"/>
    </source>
</evidence>
<dbReference type="EMBL" id="JAKCXM010000147">
    <property type="protein sequence ID" value="KAJ0400746.1"/>
    <property type="molecule type" value="Genomic_DNA"/>
</dbReference>
<evidence type="ECO:0000256" key="3">
    <source>
        <dbReference type="ARBA" id="ARBA00022525"/>
    </source>
</evidence>
<evidence type="ECO:0000256" key="2">
    <source>
        <dbReference type="ARBA" id="ARBA00009544"/>
    </source>
</evidence>
<evidence type="ECO:0000256" key="4">
    <source>
        <dbReference type="ARBA" id="ARBA00022978"/>
    </source>
</evidence>
<dbReference type="Pfam" id="PF00964">
    <property type="entry name" value="Elicitin"/>
    <property type="match status" value="1"/>
</dbReference>
<comment type="similarity">
    <text evidence="2 6">Belongs to the elicitin family.</text>
</comment>
<evidence type="ECO:0000256" key="1">
    <source>
        <dbReference type="ARBA" id="ARBA00004613"/>
    </source>
</evidence>
<feature type="chain" id="PRO_5042036756" description="Elicitin" evidence="7">
    <location>
        <begin position="25"/>
        <end position="138"/>
    </location>
</feature>
<comment type="function">
    <text evidence="6">Induces local and distal defense responses (incompatible hypersensitive reaction) in plants from the solanaceae and cruciferae families. Elicits leaf necrosis and causes the accumulation of pathogenesis-related proteins. Might interact with the lipidic molecules of the plasma membrane.</text>
</comment>
<dbReference type="AlphaFoldDB" id="A0AAD5LJG3"/>
<name>A0AAD5LJG3_PYTIN</name>
<organism evidence="8 9">
    <name type="scientific">Pythium insidiosum</name>
    <name type="common">Pythiosis disease agent</name>
    <dbReference type="NCBI Taxonomy" id="114742"/>
    <lineage>
        <taxon>Eukaryota</taxon>
        <taxon>Sar</taxon>
        <taxon>Stramenopiles</taxon>
        <taxon>Oomycota</taxon>
        <taxon>Peronosporomycetes</taxon>
        <taxon>Pythiales</taxon>
        <taxon>Pythiaceae</taxon>
        <taxon>Pythium</taxon>
    </lineage>
</organism>
<dbReference type="Gene3D" id="1.10.239.10">
    <property type="entry name" value="Elicitin domain"/>
    <property type="match status" value="1"/>
</dbReference>
<feature type="signal peptide" evidence="7">
    <location>
        <begin position="1"/>
        <end position="24"/>
    </location>
</feature>
<dbReference type="InterPro" id="IPR002200">
    <property type="entry name" value="Elicitin"/>
</dbReference>
<evidence type="ECO:0000313" key="8">
    <source>
        <dbReference type="EMBL" id="KAJ0400746.1"/>
    </source>
</evidence>
<dbReference type="InterPro" id="IPR036470">
    <property type="entry name" value="Elicitin_sf"/>
</dbReference>
<keyword evidence="4 6" id="KW-0928">Hypersensitive response elicitation</keyword>
<dbReference type="GO" id="GO:0052040">
    <property type="term" value="P:symbiont-mediated perturbation of host programmed cell death"/>
    <property type="evidence" value="ECO:0007669"/>
    <property type="project" value="UniProtKB-UniRule"/>
</dbReference>
<proteinExistence type="inferred from homology"/>
<dbReference type="GO" id="GO:0005576">
    <property type="term" value="C:extracellular region"/>
    <property type="evidence" value="ECO:0007669"/>
    <property type="project" value="UniProtKB-SubCell"/>
</dbReference>
<sequence length="138" mass="14940">MKTAAFALVAVAAVATTFPASVAAYNYSDCPTSEILRLRPLISEPSRVPCEQFSGFTFIPPKGAPTDEERALMCLSDDCKKTVDAILALKPSDCQLVWGDARLHPSDCQLVWGDARLHVKELAETFEPRCKANGPLSA</sequence>
<dbReference type="SMART" id="SM01187">
    <property type="entry name" value="Elicitin"/>
    <property type="match status" value="1"/>
</dbReference>
<gene>
    <name evidence="8" type="ORF">P43SY_005467</name>
</gene>
<comment type="caution">
    <text evidence="8">The sequence shown here is derived from an EMBL/GenBank/DDBJ whole genome shotgun (WGS) entry which is preliminary data.</text>
</comment>
<dbReference type="PRINTS" id="PR00948">
    <property type="entry name" value="ELICITIN"/>
</dbReference>
<keyword evidence="9" id="KW-1185">Reference proteome</keyword>
<protein>
    <recommendedName>
        <fullName evidence="6">Elicitin</fullName>
    </recommendedName>
</protein>
<keyword evidence="7" id="KW-0732">Signal</keyword>
<evidence type="ECO:0000256" key="6">
    <source>
        <dbReference type="RuleBase" id="RU368111"/>
    </source>
</evidence>